<dbReference type="GO" id="GO:0005737">
    <property type="term" value="C:cytoplasm"/>
    <property type="evidence" value="ECO:0007669"/>
    <property type="project" value="UniProtKB-SubCell"/>
</dbReference>
<feature type="active site" evidence="12 13">
    <location>
        <position position="186"/>
    </location>
</feature>
<evidence type="ECO:0000256" key="8">
    <source>
        <dbReference type="ARBA" id="ARBA00023102"/>
    </source>
</evidence>
<organism evidence="15 16">
    <name type="scientific">Candidatus Merdiplasma excrementigallinarum</name>
    <dbReference type="NCBI Taxonomy" id="2840864"/>
    <lineage>
        <taxon>Bacteria</taxon>
        <taxon>Bacillati</taxon>
        <taxon>Bacillota</taxon>
        <taxon>Clostridia</taxon>
        <taxon>Lachnospirales</taxon>
        <taxon>Lachnospiraceae</taxon>
        <taxon>Lachnospiraceae incertae sedis</taxon>
        <taxon>Candidatus Merdiplasma</taxon>
    </lineage>
</organism>
<dbReference type="EMBL" id="DVOS01000033">
    <property type="protein sequence ID" value="HIV22911.1"/>
    <property type="molecule type" value="Genomic_DNA"/>
</dbReference>
<evidence type="ECO:0000256" key="7">
    <source>
        <dbReference type="ARBA" id="ARBA00022962"/>
    </source>
</evidence>
<proteinExistence type="inferred from homology"/>
<dbReference type="PANTHER" id="PTHR42701:SF1">
    <property type="entry name" value="IMIDAZOLE GLYCEROL PHOSPHATE SYNTHASE SUBUNIT HISH"/>
    <property type="match status" value="1"/>
</dbReference>
<keyword evidence="7 12" id="KW-0315">Glutamine amidotransferase</keyword>
<comment type="caution">
    <text evidence="15">The sequence shown here is derived from an EMBL/GenBank/DDBJ whole genome shotgun (WGS) entry which is preliminary data.</text>
</comment>
<evidence type="ECO:0000313" key="16">
    <source>
        <dbReference type="Proteomes" id="UP000886889"/>
    </source>
</evidence>
<evidence type="ECO:0000313" key="15">
    <source>
        <dbReference type="EMBL" id="HIV22911.1"/>
    </source>
</evidence>
<keyword evidence="4 12" id="KW-0963">Cytoplasm</keyword>
<dbReference type="GO" id="GO:0000107">
    <property type="term" value="F:imidazoleglycerol-phosphate synthase activity"/>
    <property type="evidence" value="ECO:0007669"/>
    <property type="project" value="UniProtKB-UniRule"/>
</dbReference>
<dbReference type="NCBIfam" id="TIGR01855">
    <property type="entry name" value="IMP_synth_hisH"/>
    <property type="match status" value="1"/>
</dbReference>
<comment type="pathway">
    <text evidence="2 12">Amino-acid biosynthesis; L-histidine biosynthesis; L-histidine from 5-phospho-alpha-D-ribose 1-diphosphate: step 5/9.</text>
</comment>
<dbReference type="FunFam" id="3.40.50.880:FF:000009">
    <property type="entry name" value="Imidazole glycerol phosphate synthase subunit HisH"/>
    <property type="match status" value="1"/>
</dbReference>
<dbReference type="InterPro" id="IPR029062">
    <property type="entry name" value="Class_I_gatase-like"/>
</dbReference>
<evidence type="ECO:0000256" key="10">
    <source>
        <dbReference type="ARBA" id="ARBA00047838"/>
    </source>
</evidence>
<dbReference type="GO" id="GO:0016829">
    <property type="term" value="F:lyase activity"/>
    <property type="evidence" value="ECO:0007669"/>
    <property type="project" value="UniProtKB-KW"/>
</dbReference>
<dbReference type="Proteomes" id="UP000886889">
    <property type="component" value="Unassembled WGS sequence"/>
</dbReference>
<evidence type="ECO:0000256" key="9">
    <source>
        <dbReference type="ARBA" id="ARBA00023239"/>
    </source>
</evidence>
<evidence type="ECO:0000256" key="11">
    <source>
        <dbReference type="ARBA" id="ARBA00049534"/>
    </source>
</evidence>
<dbReference type="PROSITE" id="PS51273">
    <property type="entry name" value="GATASE_TYPE_1"/>
    <property type="match status" value="1"/>
</dbReference>
<dbReference type="Gene3D" id="3.40.50.880">
    <property type="match status" value="1"/>
</dbReference>
<feature type="active site" description="Nucleophile" evidence="12 13">
    <location>
        <position position="80"/>
    </location>
</feature>
<dbReference type="Pfam" id="PF00117">
    <property type="entry name" value="GATase"/>
    <property type="match status" value="1"/>
</dbReference>
<reference evidence="15" key="2">
    <citation type="journal article" date="2021" name="PeerJ">
        <title>Extensive microbial diversity within the chicken gut microbiome revealed by metagenomics and culture.</title>
        <authorList>
            <person name="Gilroy R."/>
            <person name="Ravi A."/>
            <person name="Getino M."/>
            <person name="Pursley I."/>
            <person name="Horton D.L."/>
            <person name="Alikhan N.F."/>
            <person name="Baker D."/>
            <person name="Gharbi K."/>
            <person name="Hall N."/>
            <person name="Watson M."/>
            <person name="Adriaenssens E.M."/>
            <person name="Foster-Nyarko E."/>
            <person name="Jarju S."/>
            <person name="Secka A."/>
            <person name="Antonio M."/>
            <person name="Oren A."/>
            <person name="Chaudhuri R.R."/>
            <person name="La Ragione R."/>
            <person name="Hildebrand F."/>
            <person name="Pallen M.J."/>
        </authorList>
    </citation>
    <scope>NUCLEOTIDE SEQUENCE</scope>
    <source>
        <strain evidence="15">ChiBcec6-7307</strain>
    </source>
</reference>
<dbReference type="PIRSF" id="PIRSF000495">
    <property type="entry name" value="Amidotransf_hisH"/>
    <property type="match status" value="1"/>
</dbReference>
<dbReference type="AlphaFoldDB" id="A0A9D1NYQ8"/>
<name>A0A9D1NYQ8_9FIRM</name>
<dbReference type="GO" id="GO:0000105">
    <property type="term" value="P:L-histidine biosynthetic process"/>
    <property type="evidence" value="ECO:0007669"/>
    <property type="project" value="UniProtKB-UniRule"/>
</dbReference>
<feature type="domain" description="Glutamine amidotransferase" evidence="14">
    <location>
        <begin position="5"/>
        <end position="200"/>
    </location>
</feature>
<feature type="active site" evidence="12 13">
    <location>
        <position position="184"/>
    </location>
</feature>
<comment type="subcellular location">
    <subcellularLocation>
        <location evidence="1 12">Cytoplasm</location>
    </subcellularLocation>
</comment>
<evidence type="ECO:0000259" key="14">
    <source>
        <dbReference type="Pfam" id="PF00117"/>
    </source>
</evidence>
<keyword evidence="8 12" id="KW-0368">Histidine biosynthesis</keyword>
<dbReference type="GO" id="GO:0004359">
    <property type="term" value="F:glutaminase activity"/>
    <property type="evidence" value="ECO:0007669"/>
    <property type="project" value="UniProtKB-EC"/>
</dbReference>
<comment type="subunit">
    <text evidence="3 12">Heterodimer of HisH and HisF.</text>
</comment>
<comment type="catalytic activity">
    <reaction evidence="10 12">
        <text>5-[(5-phospho-1-deoxy-D-ribulos-1-ylimino)methylamino]-1-(5-phospho-beta-D-ribosyl)imidazole-4-carboxamide + L-glutamine = D-erythro-1-(imidazol-4-yl)glycerol 3-phosphate + 5-amino-1-(5-phospho-beta-D-ribosyl)imidazole-4-carboxamide + L-glutamate + H(+)</text>
        <dbReference type="Rhea" id="RHEA:24793"/>
        <dbReference type="ChEBI" id="CHEBI:15378"/>
        <dbReference type="ChEBI" id="CHEBI:29985"/>
        <dbReference type="ChEBI" id="CHEBI:58278"/>
        <dbReference type="ChEBI" id="CHEBI:58359"/>
        <dbReference type="ChEBI" id="CHEBI:58475"/>
        <dbReference type="ChEBI" id="CHEBI:58525"/>
        <dbReference type="EC" id="4.3.2.10"/>
    </reaction>
</comment>
<dbReference type="HAMAP" id="MF_00278">
    <property type="entry name" value="HisH"/>
    <property type="match status" value="1"/>
</dbReference>
<dbReference type="EC" id="4.3.2.10" evidence="12"/>
<dbReference type="SUPFAM" id="SSF52317">
    <property type="entry name" value="Class I glutamine amidotransferase-like"/>
    <property type="match status" value="1"/>
</dbReference>
<dbReference type="PROSITE" id="PS51274">
    <property type="entry name" value="GATASE_COBBQ"/>
    <property type="match status" value="1"/>
</dbReference>
<evidence type="ECO:0000256" key="6">
    <source>
        <dbReference type="ARBA" id="ARBA00022801"/>
    </source>
</evidence>
<evidence type="ECO:0000256" key="3">
    <source>
        <dbReference type="ARBA" id="ARBA00011152"/>
    </source>
</evidence>
<comment type="function">
    <text evidence="12">IGPS catalyzes the conversion of PRFAR and glutamine to IGP, AICAR and glutamate. The HisH subunit catalyzes the hydrolysis of glutamine to glutamate and ammonia as part of the synthesis of IGP and AICAR. The resulting ammonia molecule is channeled to the active site of HisF.</text>
</comment>
<dbReference type="PANTHER" id="PTHR42701">
    <property type="entry name" value="IMIDAZOLE GLYCEROL PHOSPHATE SYNTHASE SUBUNIT HISH"/>
    <property type="match status" value="1"/>
</dbReference>
<reference evidence="15" key="1">
    <citation type="submission" date="2020-10" db="EMBL/GenBank/DDBJ databases">
        <authorList>
            <person name="Gilroy R."/>
        </authorList>
    </citation>
    <scope>NUCLEOTIDE SEQUENCE</scope>
    <source>
        <strain evidence="15">ChiBcec6-7307</strain>
    </source>
</reference>
<evidence type="ECO:0000256" key="4">
    <source>
        <dbReference type="ARBA" id="ARBA00022490"/>
    </source>
</evidence>
<evidence type="ECO:0000256" key="12">
    <source>
        <dbReference type="HAMAP-Rule" id="MF_00278"/>
    </source>
</evidence>
<keyword evidence="6 12" id="KW-0378">Hydrolase</keyword>
<dbReference type="CDD" id="cd01748">
    <property type="entry name" value="GATase1_IGP_Synthase"/>
    <property type="match status" value="1"/>
</dbReference>
<dbReference type="InterPro" id="IPR010139">
    <property type="entry name" value="Imidazole-glycPsynth_HisH"/>
</dbReference>
<keyword evidence="9 12" id="KW-0456">Lyase</keyword>
<dbReference type="EC" id="3.5.1.2" evidence="12"/>
<evidence type="ECO:0000256" key="2">
    <source>
        <dbReference type="ARBA" id="ARBA00005091"/>
    </source>
</evidence>
<comment type="catalytic activity">
    <reaction evidence="11 12">
        <text>L-glutamine + H2O = L-glutamate + NH4(+)</text>
        <dbReference type="Rhea" id="RHEA:15889"/>
        <dbReference type="ChEBI" id="CHEBI:15377"/>
        <dbReference type="ChEBI" id="CHEBI:28938"/>
        <dbReference type="ChEBI" id="CHEBI:29985"/>
        <dbReference type="ChEBI" id="CHEBI:58359"/>
        <dbReference type="EC" id="3.5.1.2"/>
    </reaction>
</comment>
<dbReference type="InterPro" id="IPR017926">
    <property type="entry name" value="GATASE"/>
</dbReference>
<evidence type="ECO:0000256" key="1">
    <source>
        <dbReference type="ARBA" id="ARBA00004496"/>
    </source>
</evidence>
<sequence>MSTAIIDYGAGNLRSVEKALLSLGETPVITGVPEEILSADRIILPGVGAFGDAMEHLRQRGLDQVIRQAAGENIPFLGICLGLQLLFERSEEAPGTEGLGILKGEILRIPQAPGLKIPHMGWNDLTFNHSGRLFAEIPEHTYVYFVHSYYLKAADEAIVTASTHYSTWIHASVEQGNVFACQFHPEKSGKWGLKLLENFIRIQRGEEGKEGPGC</sequence>
<protein>
    <recommendedName>
        <fullName evidence="12">Imidazole glycerol phosphate synthase subunit HisH</fullName>
        <ecNumber evidence="12">4.3.2.10</ecNumber>
    </recommendedName>
    <alternativeName>
        <fullName evidence="12">IGP synthase glutaminase subunit</fullName>
        <ecNumber evidence="12">3.5.1.2</ecNumber>
    </alternativeName>
    <alternativeName>
        <fullName evidence="12">IGP synthase subunit HisH</fullName>
    </alternativeName>
    <alternativeName>
        <fullName evidence="12">ImGP synthase subunit HisH</fullName>
        <shortName evidence="12">IGPS subunit HisH</shortName>
    </alternativeName>
</protein>
<accession>A0A9D1NYQ8</accession>
<evidence type="ECO:0000256" key="5">
    <source>
        <dbReference type="ARBA" id="ARBA00022605"/>
    </source>
</evidence>
<evidence type="ECO:0000256" key="13">
    <source>
        <dbReference type="PIRSR" id="PIRSR000495-1"/>
    </source>
</evidence>
<gene>
    <name evidence="12 15" type="primary">hisH</name>
    <name evidence="15" type="ORF">IAC80_03115</name>
</gene>
<keyword evidence="5 12" id="KW-0028">Amino-acid biosynthesis</keyword>